<dbReference type="STRING" id="83219.PM02_03555"/>
<sequence>MTGADAAIVLQDAFWQAGEALMYRHTTPWELDEALTNWGYTMGPCEAQDLIGLEKVLARDPNRSVPILPRMVAEGRIGKSGGVGYYRYPGGGGAVVDPLIEDMFREEAWFASDDRSEISDAQIVETMNAALVQALDRLSLPDSEALSVLARAVHFPKDKNLRELTLRA</sequence>
<dbReference type="InterPro" id="IPR006108">
    <property type="entry name" value="3HC_DH_C"/>
</dbReference>
<keyword evidence="2" id="KW-0456">Lyase</keyword>
<dbReference type="Pfam" id="PF00725">
    <property type="entry name" value="3HCDH"/>
    <property type="match status" value="1"/>
</dbReference>
<dbReference type="EMBL" id="JEMU01000002">
    <property type="protein sequence ID" value="KAJ04646.1"/>
    <property type="molecule type" value="Genomic_DNA"/>
</dbReference>
<dbReference type="RefSeq" id="WP_037905219.1">
    <property type="nucleotide sequence ID" value="NZ_JEMU01000002.1"/>
</dbReference>
<dbReference type="Proteomes" id="UP000027337">
    <property type="component" value="Unassembled WGS sequence"/>
</dbReference>
<dbReference type="GO" id="GO:0016829">
    <property type="term" value="F:lyase activity"/>
    <property type="evidence" value="ECO:0007669"/>
    <property type="project" value="UniProtKB-KW"/>
</dbReference>
<feature type="domain" description="3-hydroxyacyl-CoA dehydrogenase C-terminal" evidence="4">
    <location>
        <begin position="16"/>
        <end position="88"/>
    </location>
</feature>
<organism evidence="5 6">
    <name type="scientific">Sulfitobacter mediterraneus</name>
    <dbReference type="NCBI Taxonomy" id="83219"/>
    <lineage>
        <taxon>Bacteria</taxon>
        <taxon>Pseudomonadati</taxon>
        <taxon>Pseudomonadota</taxon>
        <taxon>Alphaproteobacteria</taxon>
        <taxon>Rhodobacterales</taxon>
        <taxon>Roseobacteraceae</taxon>
        <taxon>Sulfitobacter</taxon>
    </lineage>
</organism>
<dbReference type="AlphaFoldDB" id="A0A061SSG0"/>
<dbReference type="SUPFAM" id="SSF48179">
    <property type="entry name" value="6-phosphogluconate dehydrogenase C-terminal domain-like"/>
    <property type="match status" value="1"/>
</dbReference>
<dbReference type="PANTHER" id="PTHR23309">
    <property type="entry name" value="3-HYDROXYACYL-COA DEHYROGENASE"/>
    <property type="match status" value="1"/>
</dbReference>
<dbReference type="InterPro" id="IPR008927">
    <property type="entry name" value="6-PGluconate_DH-like_C_sf"/>
</dbReference>
<evidence type="ECO:0000313" key="6">
    <source>
        <dbReference type="Proteomes" id="UP000027337"/>
    </source>
</evidence>
<keyword evidence="6" id="KW-1185">Reference proteome</keyword>
<keyword evidence="3" id="KW-0511">Multifunctional enzyme</keyword>
<accession>A0A061SSG0</accession>
<evidence type="ECO:0000256" key="3">
    <source>
        <dbReference type="ARBA" id="ARBA00023268"/>
    </source>
</evidence>
<protein>
    <recommendedName>
        <fullName evidence="4">3-hydroxyacyl-CoA dehydrogenase C-terminal domain-containing protein</fullName>
    </recommendedName>
</protein>
<dbReference type="Gene3D" id="1.10.1040.50">
    <property type="match status" value="1"/>
</dbReference>
<gene>
    <name evidence="5" type="ORF">PM02_03555</name>
</gene>
<dbReference type="GO" id="GO:0006631">
    <property type="term" value="P:fatty acid metabolic process"/>
    <property type="evidence" value="ECO:0007669"/>
    <property type="project" value="InterPro"/>
</dbReference>
<evidence type="ECO:0000313" key="5">
    <source>
        <dbReference type="EMBL" id="KAJ04646.1"/>
    </source>
</evidence>
<proteinExistence type="predicted"/>
<name>A0A061SSG0_9RHOB</name>
<evidence type="ECO:0000256" key="2">
    <source>
        <dbReference type="ARBA" id="ARBA00023239"/>
    </source>
</evidence>
<comment type="caution">
    <text evidence="5">The sequence shown here is derived from an EMBL/GenBank/DDBJ whole genome shotgun (WGS) entry which is preliminary data.</text>
</comment>
<evidence type="ECO:0000256" key="1">
    <source>
        <dbReference type="ARBA" id="ARBA00023235"/>
    </source>
</evidence>
<dbReference type="eggNOG" id="COG1250">
    <property type="taxonomic scope" value="Bacteria"/>
</dbReference>
<dbReference type="GO" id="GO:0016853">
    <property type="term" value="F:isomerase activity"/>
    <property type="evidence" value="ECO:0007669"/>
    <property type="project" value="UniProtKB-KW"/>
</dbReference>
<keyword evidence="1" id="KW-0413">Isomerase</keyword>
<dbReference type="GO" id="GO:0016616">
    <property type="term" value="F:oxidoreductase activity, acting on the CH-OH group of donors, NAD or NADP as acceptor"/>
    <property type="evidence" value="ECO:0007669"/>
    <property type="project" value="InterPro"/>
</dbReference>
<evidence type="ECO:0000259" key="4">
    <source>
        <dbReference type="Pfam" id="PF00725"/>
    </source>
</evidence>
<reference evidence="5 6" key="1">
    <citation type="journal article" date="2014" name="Genome Announc.">
        <title>Draft Genome Sequences of Two Isolates of the Roseobacter Group, Sulfitobacter sp. Strains 3SOLIMAR09 and 1FIGIMAR09, from Harbors of Mallorca Island (Mediterranean Sea).</title>
        <authorList>
            <person name="Mas-Llado M."/>
            <person name="Pina-Villalonga J.M."/>
            <person name="Brunet-Galmes I."/>
            <person name="Nogales B."/>
            <person name="Bosch R."/>
        </authorList>
    </citation>
    <scope>NUCLEOTIDE SEQUENCE [LARGE SCALE GENOMIC DNA]</scope>
    <source>
        <strain evidence="5 6">1FIGIMAR09</strain>
    </source>
</reference>